<evidence type="ECO:0000256" key="1">
    <source>
        <dbReference type="SAM" id="MobiDB-lite"/>
    </source>
</evidence>
<dbReference type="OrthoDB" id="9274793at2759"/>
<evidence type="ECO:0000313" key="3">
    <source>
        <dbReference type="Proteomes" id="UP000694562"/>
    </source>
</evidence>
<protein>
    <submittedName>
        <fullName evidence="2">Uncharacterized protein</fullName>
    </submittedName>
</protein>
<organism evidence="2 3">
    <name type="scientific">Falco tinnunculus</name>
    <name type="common">Common kestrel</name>
    <dbReference type="NCBI Taxonomy" id="100819"/>
    <lineage>
        <taxon>Eukaryota</taxon>
        <taxon>Metazoa</taxon>
        <taxon>Chordata</taxon>
        <taxon>Craniata</taxon>
        <taxon>Vertebrata</taxon>
        <taxon>Euteleostomi</taxon>
        <taxon>Archelosauria</taxon>
        <taxon>Archosauria</taxon>
        <taxon>Dinosauria</taxon>
        <taxon>Saurischia</taxon>
        <taxon>Theropoda</taxon>
        <taxon>Coelurosauria</taxon>
        <taxon>Aves</taxon>
        <taxon>Neognathae</taxon>
        <taxon>Neoaves</taxon>
        <taxon>Telluraves</taxon>
        <taxon>Australaves</taxon>
        <taxon>Falconiformes</taxon>
        <taxon>Falconidae</taxon>
        <taxon>Falco</taxon>
    </lineage>
</organism>
<dbReference type="InterPro" id="IPR003297">
    <property type="entry name" value="IL-1RA/IL-36"/>
</dbReference>
<evidence type="ECO:0000313" key="2">
    <source>
        <dbReference type="Ensembl" id="ENSFTIP00000011066.1"/>
    </source>
</evidence>
<accession>A0A8C4UFY1</accession>
<dbReference type="GO" id="GO:0005149">
    <property type="term" value="F:interleukin-1 receptor binding"/>
    <property type="evidence" value="ECO:0007669"/>
    <property type="project" value="InterPro"/>
</dbReference>
<sequence length="103" mass="10871">MGWIAPAAAPRLRRLGISGGVIKAWGARVAGSGVPWRASPRSPSPSSSSAQRPKASPPATRPPCKPNTAVLRRIWDINQKSLYLRNDQLVAAHLQGANAALEG</sequence>
<keyword evidence="3" id="KW-1185">Reference proteome</keyword>
<name>A0A8C4UFY1_FALTI</name>
<dbReference type="PRINTS" id="PR01360">
    <property type="entry name" value="INTRLEUKIN1X"/>
</dbReference>
<proteinExistence type="predicted"/>
<dbReference type="Proteomes" id="UP000694562">
    <property type="component" value="Unplaced"/>
</dbReference>
<reference evidence="2" key="2">
    <citation type="submission" date="2025-09" db="UniProtKB">
        <authorList>
            <consortium name="Ensembl"/>
        </authorList>
    </citation>
    <scope>IDENTIFICATION</scope>
</reference>
<dbReference type="Ensembl" id="ENSFTIT00000011553.1">
    <property type="protein sequence ID" value="ENSFTIP00000011066.1"/>
    <property type="gene ID" value="ENSFTIG00000007416.1"/>
</dbReference>
<dbReference type="AlphaFoldDB" id="A0A8C4UFY1"/>
<feature type="compositionally biased region" description="Low complexity" evidence="1">
    <location>
        <begin position="35"/>
        <end position="54"/>
    </location>
</feature>
<feature type="compositionally biased region" description="Pro residues" evidence="1">
    <location>
        <begin position="55"/>
        <end position="65"/>
    </location>
</feature>
<dbReference type="Gene3D" id="2.80.10.50">
    <property type="match status" value="1"/>
</dbReference>
<reference evidence="2" key="1">
    <citation type="submission" date="2025-08" db="UniProtKB">
        <authorList>
            <consortium name="Ensembl"/>
        </authorList>
    </citation>
    <scope>IDENTIFICATION</scope>
</reference>
<feature type="region of interest" description="Disordered" evidence="1">
    <location>
        <begin position="32"/>
        <end position="67"/>
    </location>
</feature>